<accession>A0ABW4JPQ0</accession>
<dbReference type="InterPro" id="IPR043128">
    <property type="entry name" value="Rev_trsase/Diguanyl_cyclase"/>
</dbReference>
<dbReference type="InterPro" id="IPR013655">
    <property type="entry name" value="PAS_fold_3"/>
</dbReference>
<dbReference type="InterPro" id="IPR000014">
    <property type="entry name" value="PAS"/>
</dbReference>
<reference evidence="5" key="1">
    <citation type="journal article" date="2019" name="Int. J. Syst. Evol. Microbiol.">
        <title>The Global Catalogue of Microorganisms (GCM) 10K type strain sequencing project: providing services to taxonomists for standard genome sequencing and annotation.</title>
        <authorList>
            <consortium name="The Broad Institute Genomics Platform"/>
            <consortium name="The Broad Institute Genome Sequencing Center for Infectious Disease"/>
            <person name="Wu L."/>
            <person name="Ma J."/>
        </authorList>
    </citation>
    <scope>NUCLEOTIDE SEQUENCE [LARGE SCALE GENOMIC DNA]</scope>
    <source>
        <strain evidence="5">CGMCC 1.12286</strain>
    </source>
</reference>
<dbReference type="CDD" id="cd01949">
    <property type="entry name" value="GGDEF"/>
    <property type="match status" value="1"/>
</dbReference>
<dbReference type="NCBIfam" id="TIGR00229">
    <property type="entry name" value="sensory_box"/>
    <property type="match status" value="2"/>
</dbReference>
<dbReference type="Pfam" id="PF00990">
    <property type="entry name" value="GGDEF"/>
    <property type="match status" value="1"/>
</dbReference>
<dbReference type="Pfam" id="PF13426">
    <property type="entry name" value="PAS_9"/>
    <property type="match status" value="1"/>
</dbReference>
<gene>
    <name evidence="4" type="ORF">ACFSB2_25275</name>
</gene>
<dbReference type="SMART" id="SM00267">
    <property type="entry name" value="GGDEF"/>
    <property type="match status" value="1"/>
</dbReference>
<comment type="caution">
    <text evidence="4">The sequence shown here is derived from an EMBL/GenBank/DDBJ whole genome shotgun (WGS) entry which is preliminary data.</text>
</comment>
<dbReference type="SUPFAM" id="SSF141868">
    <property type="entry name" value="EAL domain-like"/>
    <property type="match status" value="1"/>
</dbReference>
<feature type="domain" description="PAS" evidence="1">
    <location>
        <begin position="259"/>
        <end position="329"/>
    </location>
</feature>
<dbReference type="SMART" id="SM00091">
    <property type="entry name" value="PAS"/>
    <property type="match status" value="2"/>
</dbReference>
<dbReference type="EMBL" id="JBHUCX010000099">
    <property type="protein sequence ID" value="MFD1677983.1"/>
    <property type="molecule type" value="Genomic_DNA"/>
</dbReference>
<evidence type="ECO:0000259" key="2">
    <source>
        <dbReference type="PROSITE" id="PS50883"/>
    </source>
</evidence>
<dbReference type="PROSITE" id="PS50887">
    <property type="entry name" value="GGDEF"/>
    <property type="match status" value="1"/>
</dbReference>
<dbReference type="Gene3D" id="3.30.70.270">
    <property type="match status" value="1"/>
</dbReference>
<keyword evidence="5" id="KW-1185">Reference proteome</keyword>
<dbReference type="InterPro" id="IPR029787">
    <property type="entry name" value="Nucleotide_cyclase"/>
</dbReference>
<dbReference type="PANTHER" id="PTHR44757:SF2">
    <property type="entry name" value="BIOFILM ARCHITECTURE MAINTENANCE PROTEIN MBAA"/>
    <property type="match status" value="1"/>
</dbReference>
<dbReference type="PROSITE" id="PS50883">
    <property type="entry name" value="EAL"/>
    <property type="match status" value="1"/>
</dbReference>
<dbReference type="Pfam" id="PF08447">
    <property type="entry name" value="PAS_3"/>
    <property type="match status" value="1"/>
</dbReference>
<feature type="domain" description="EAL" evidence="2">
    <location>
        <begin position="556"/>
        <end position="810"/>
    </location>
</feature>
<dbReference type="InterPro" id="IPR052155">
    <property type="entry name" value="Biofilm_reg_signaling"/>
</dbReference>
<proteinExistence type="predicted"/>
<organism evidence="4 5">
    <name type="scientific">Alicyclobacillus fodiniaquatilis</name>
    <dbReference type="NCBI Taxonomy" id="1661150"/>
    <lineage>
        <taxon>Bacteria</taxon>
        <taxon>Bacillati</taxon>
        <taxon>Bacillota</taxon>
        <taxon>Bacilli</taxon>
        <taxon>Bacillales</taxon>
        <taxon>Alicyclobacillaceae</taxon>
        <taxon>Alicyclobacillus</taxon>
    </lineage>
</organism>
<dbReference type="PROSITE" id="PS50112">
    <property type="entry name" value="PAS"/>
    <property type="match status" value="1"/>
</dbReference>
<dbReference type="SMART" id="SM00052">
    <property type="entry name" value="EAL"/>
    <property type="match status" value="1"/>
</dbReference>
<evidence type="ECO:0000313" key="4">
    <source>
        <dbReference type="EMBL" id="MFD1677983.1"/>
    </source>
</evidence>
<name>A0ABW4JPQ0_9BACL</name>
<dbReference type="Gene3D" id="3.20.20.450">
    <property type="entry name" value="EAL domain"/>
    <property type="match status" value="1"/>
</dbReference>
<dbReference type="InterPro" id="IPR035965">
    <property type="entry name" value="PAS-like_dom_sf"/>
</dbReference>
<dbReference type="RefSeq" id="WP_377945926.1">
    <property type="nucleotide sequence ID" value="NZ_JBHUCX010000099.1"/>
</dbReference>
<dbReference type="Gene3D" id="3.30.450.20">
    <property type="entry name" value="PAS domain"/>
    <property type="match status" value="3"/>
</dbReference>
<dbReference type="Proteomes" id="UP001597079">
    <property type="component" value="Unassembled WGS sequence"/>
</dbReference>
<feature type="domain" description="GGDEF" evidence="3">
    <location>
        <begin position="414"/>
        <end position="547"/>
    </location>
</feature>
<evidence type="ECO:0000259" key="1">
    <source>
        <dbReference type="PROSITE" id="PS50112"/>
    </source>
</evidence>
<protein>
    <submittedName>
        <fullName evidence="4">EAL domain-containing protein</fullName>
    </submittedName>
</protein>
<evidence type="ECO:0000313" key="5">
    <source>
        <dbReference type="Proteomes" id="UP001597079"/>
    </source>
</evidence>
<sequence>MKSHKRIKQVKVAHQSRVDSFYMEKWTIDLVRGELHCSAGIYQLFDTYRSESREVPGLLVEWVHPEDKSLVEMLWNQILHGNRVVKCFTCRILQGHQLKFFQYHMRYQYDEHGVVVGIEGTVRDVTDVMTRDNRFKLLKSNQFVDWNTEAIVIVDRDHNVTRCSSKAERLFGWTKRELLIHQAPFLQGKDFIIEMSKTLLQSGGVICLDASHLRKNGTTIDVNICMSVLRDANHEIIGVVYLYKENKAPTAISDWVLANDGGFSEFVLNSSDVFVFLSHDCSIQYISPAVQNVLGYQKNALLNTDFLDLIHPKDKKTFQLCIERVGEGIEKVTKEMKIQHHDHHWRICQTKFKFPQAGSGLDGIVINFHDATEKKEAEELVHYVTRHDHLTHLPNQKTFKNRLAQQIAEMPRNSVLAVMTLCLRQFKDIHHTFGASISEELLFTVANHIRGHIPSEYLVARASDDEFSIMIRPFAGKDNVFALAGEIVQSFEPSFSINQYHLFVPINIGISFYPDDGVNAETLIRNADLALHRAKQRGYNTLQAYTSRLDMGTCRNFALANGMGRALKNSEFALHYQPRVDTITGKMIAAEALIRWAHPQWGFVSPAEFIPIAESSGLIVPIGEWVLREACSQLRKWREAGLPEIKVSVNISVKQFLTHDFVDTVQYILRQFQIDPLFIEFEITETAILPDDPAIAEAIKQFRDMGISIYFDDFGTGYSSLSWLQRLDLDGIKLDKSFVDHIPHNWAPTQIVASVIQLAHRLNITVVAEGVETEQQLAYLKENECDEFQGYLYSRALPASAFEELLWMEGRGQATKINLDGWR</sequence>
<dbReference type="NCBIfam" id="TIGR00254">
    <property type="entry name" value="GGDEF"/>
    <property type="match status" value="1"/>
</dbReference>
<dbReference type="SUPFAM" id="SSF55785">
    <property type="entry name" value="PYP-like sensor domain (PAS domain)"/>
    <property type="match status" value="3"/>
</dbReference>
<dbReference type="InterPro" id="IPR035919">
    <property type="entry name" value="EAL_sf"/>
</dbReference>
<dbReference type="CDD" id="cd01948">
    <property type="entry name" value="EAL"/>
    <property type="match status" value="1"/>
</dbReference>
<dbReference type="CDD" id="cd00130">
    <property type="entry name" value="PAS"/>
    <property type="match status" value="2"/>
</dbReference>
<dbReference type="PANTHER" id="PTHR44757">
    <property type="entry name" value="DIGUANYLATE CYCLASE DGCP"/>
    <property type="match status" value="1"/>
</dbReference>
<dbReference type="InterPro" id="IPR000160">
    <property type="entry name" value="GGDEF_dom"/>
</dbReference>
<dbReference type="InterPro" id="IPR001633">
    <property type="entry name" value="EAL_dom"/>
</dbReference>
<evidence type="ECO:0000259" key="3">
    <source>
        <dbReference type="PROSITE" id="PS50887"/>
    </source>
</evidence>
<dbReference type="Pfam" id="PF00563">
    <property type="entry name" value="EAL"/>
    <property type="match status" value="1"/>
</dbReference>
<dbReference type="SUPFAM" id="SSF55073">
    <property type="entry name" value="Nucleotide cyclase"/>
    <property type="match status" value="1"/>
</dbReference>